<comment type="caution">
    <text evidence="5">The sequence shown here is derived from an EMBL/GenBank/DDBJ whole genome shotgun (WGS) entry which is preliminary data.</text>
</comment>
<dbReference type="PANTHER" id="PTHR43280:SF28">
    <property type="entry name" value="HTH-TYPE TRANSCRIPTIONAL ACTIVATOR RHAS"/>
    <property type="match status" value="1"/>
</dbReference>
<dbReference type="RefSeq" id="WP_203630020.1">
    <property type="nucleotide sequence ID" value="NZ_BNJR01000012.1"/>
</dbReference>
<dbReference type="Gene3D" id="1.10.10.60">
    <property type="entry name" value="Homeodomain-like"/>
    <property type="match status" value="2"/>
</dbReference>
<name>A0ABQ3W0M0_9LACO</name>
<dbReference type="InterPro" id="IPR020449">
    <property type="entry name" value="Tscrpt_reg_AraC-type_HTH"/>
</dbReference>
<dbReference type="Pfam" id="PF02311">
    <property type="entry name" value="AraC_binding"/>
    <property type="match status" value="1"/>
</dbReference>
<feature type="domain" description="HTH araC/xylS-type" evidence="4">
    <location>
        <begin position="186"/>
        <end position="284"/>
    </location>
</feature>
<dbReference type="InterPro" id="IPR018062">
    <property type="entry name" value="HTH_AraC-typ_CS"/>
</dbReference>
<dbReference type="Pfam" id="PF12833">
    <property type="entry name" value="HTH_18"/>
    <property type="match status" value="1"/>
</dbReference>
<dbReference type="PRINTS" id="PR00032">
    <property type="entry name" value="HTHARAC"/>
</dbReference>
<proteinExistence type="predicted"/>
<evidence type="ECO:0000256" key="3">
    <source>
        <dbReference type="ARBA" id="ARBA00023163"/>
    </source>
</evidence>
<dbReference type="Proteomes" id="UP000604765">
    <property type="component" value="Unassembled WGS sequence"/>
</dbReference>
<keyword evidence="6" id="KW-1185">Reference proteome</keyword>
<evidence type="ECO:0000256" key="1">
    <source>
        <dbReference type="ARBA" id="ARBA00023015"/>
    </source>
</evidence>
<dbReference type="PROSITE" id="PS01124">
    <property type="entry name" value="HTH_ARAC_FAMILY_2"/>
    <property type="match status" value="1"/>
</dbReference>
<dbReference type="InterPro" id="IPR009057">
    <property type="entry name" value="Homeodomain-like_sf"/>
</dbReference>
<dbReference type="Gene3D" id="2.60.120.280">
    <property type="entry name" value="Regulatory protein AraC"/>
    <property type="match status" value="1"/>
</dbReference>
<organism evidence="5 6">
    <name type="scientific">Lentilactobacillus fungorum</name>
    <dbReference type="NCBI Taxonomy" id="2201250"/>
    <lineage>
        <taxon>Bacteria</taxon>
        <taxon>Bacillati</taxon>
        <taxon>Bacillota</taxon>
        <taxon>Bacilli</taxon>
        <taxon>Lactobacillales</taxon>
        <taxon>Lactobacillaceae</taxon>
        <taxon>Lentilactobacillus</taxon>
    </lineage>
</organism>
<evidence type="ECO:0000256" key="2">
    <source>
        <dbReference type="ARBA" id="ARBA00023125"/>
    </source>
</evidence>
<reference evidence="5 6" key="1">
    <citation type="journal article" date="2021" name="Int. J. Syst. Evol. Microbiol.">
        <title>Lentilactobacillus fungorum sp. nov., isolated from spent mushroom substrates.</title>
        <authorList>
            <person name="Tohno M."/>
            <person name="Tanizawa Y."/>
            <person name="Kojima Y."/>
            <person name="Sakamoto M."/>
            <person name="Ohkuma M."/>
            <person name="Kobayashi H."/>
        </authorList>
    </citation>
    <scope>NUCLEOTIDE SEQUENCE [LARGE SCALE GENOMIC DNA]</scope>
    <source>
        <strain evidence="5 6">YK48G</strain>
    </source>
</reference>
<evidence type="ECO:0000259" key="4">
    <source>
        <dbReference type="PROSITE" id="PS01124"/>
    </source>
</evidence>
<protein>
    <submittedName>
        <fullName evidence="5">AraC family transcriptional regulator</fullName>
    </submittedName>
</protein>
<dbReference type="InterPro" id="IPR037923">
    <property type="entry name" value="HTH-like"/>
</dbReference>
<keyword evidence="3" id="KW-0804">Transcription</keyword>
<dbReference type="InterPro" id="IPR018060">
    <property type="entry name" value="HTH_AraC"/>
</dbReference>
<dbReference type="PROSITE" id="PS00041">
    <property type="entry name" value="HTH_ARAC_FAMILY_1"/>
    <property type="match status" value="1"/>
</dbReference>
<keyword evidence="1" id="KW-0805">Transcription regulation</keyword>
<dbReference type="PANTHER" id="PTHR43280">
    <property type="entry name" value="ARAC-FAMILY TRANSCRIPTIONAL REGULATOR"/>
    <property type="match status" value="1"/>
</dbReference>
<sequence>MEDRYISISCLPLPTFIQGGYAIFGAGETHPNRNDLQYFVLMFIVKGRLFIAEDGENYTLAANDMFILLPRHHHYSWKPAESQTEYYWIHFYITGKWVQEKRPVQVGSEIDIPTLHYFTPTMTMYLAKKRHFTNQEDLFSLINRIFKNSALQNNVGFWQAQQLFIDLLQMIQSPNLGESSTTRLADQIQRYLRDHFDEKITNETLGKMFHVHPNSITASMKKTFGMTPNHFLQRYRLEEAVKRLLTTREPVSTIALEVGYSNVYYFSNAFKKSYGTSPADYRKKYGNNANQ</sequence>
<gene>
    <name evidence="5" type="ORF">YK48G_14360</name>
</gene>
<dbReference type="SMART" id="SM00342">
    <property type="entry name" value="HTH_ARAC"/>
    <property type="match status" value="1"/>
</dbReference>
<accession>A0ABQ3W0M0</accession>
<keyword evidence="2" id="KW-0238">DNA-binding</keyword>
<evidence type="ECO:0000313" key="5">
    <source>
        <dbReference type="EMBL" id="GHP14011.1"/>
    </source>
</evidence>
<dbReference type="EMBL" id="BNJR01000012">
    <property type="protein sequence ID" value="GHP14011.1"/>
    <property type="molecule type" value="Genomic_DNA"/>
</dbReference>
<dbReference type="SUPFAM" id="SSF51215">
    <property type="entry name" value="Regulatory protein AraC"/>
    <property type="match status" value="1"/>
</dbReference>
<dbReference type="SUPFAM" id="SSF46689">
    <property type="entry name" value="Homeodomain-like"/>
    <property type="match status" value="2"/>
</dbReference>
<dbReference type="InterPro" id="IPR003313">
    <property type="entry name" value="AraC-bd"/>
</dbReference>
<evidence type="ECO:0000313" key="6">
    <source>
        <dbReference type="Proteomes" id="UP000604765"/>
    </source>
</evidence>